<dbReference type="OrthoDB" id="2088419at2"/>
<dbReference type="EMBL" id="SMAL01000001">
    <property type="protein sequence ID" value="TCT16726.1"/>
    <property type="molecule type" value="Genomic_DNA"/>
</dbReference>
<keyword evidence="1" id="KW-0812">Transmembrane</keyword>
<keyword evidence="1" id="KW-0472">Membrane</keyword>
<feature type="transmembrane region" description="Helical" evidence="1">
    <location>
        <begin position="188"/>
        <end position="206"/>
    </location>
</feature>
<dbReference type="PROSITE" id="PS51257">
    <property type="entry name" value="PROKAR_LIPOPROTEIN"/>
    <property type="match status" value="1"/>
</dbReference>
<accession>A0A4R3MTT7</accession>
<evidence type="ECO:0000259" key="2">
    <source>
        <dbReference type="Pfam" id="PF19701"/>
    </source>
</evidence>
<feature type="domain" description="DUF6199" evidence="2">
    <location>
        <begin position="147"/>
        <end position="203"/>
    </location>
</feature>
<evidence type="ECO:0000256" key="1">
    <source>
        <dbReference type="SAM" id="Phobius"/>
    </source>
</evidence>
<evidence type="ECO:0000313" key="4">
    <source>
        <dbReference type="Proteomes" id="UP000294902"/>
    </source>
</evidence>
<dbReference type="Proteomes" id="UP000294902">
    <property type="component" value="Unassembled WGS sequence"/>
</dbReference>
<gene>
    <name evidence="3" type="ORF">EDC18_10121</name>
</gene>
<keyword evidence="1" id="KW-1133">Transmembrane helix</keyword>
<name>A0A4R3MTT7_9FIRM</name>
<organism evidence="3 4">
    <name type="scientific">Natranaerovirga pectinivora</name>
    <dbReference type="NCBI Taxonomy" id="682400"/>
    <lineage>
        <taxon>Bacteria</taxon>
        <taxon>Bacillati</taxon>
        <taxon>Bacillota</taxon>
        <taxon>Clostridia</taxon>
        <taxon>Lachnospirales</taxon>
        <taxon>Natranaerovirgaceae</taxon>
        <taxon>Natranaerovirga</taxon>
    </lineage>
</organism>
<sequence length="207" mass="24181">MKKIVIYLILLTILISGCSKRIRSFEYRGVNYRYEEKLHDGTLVYTAENENKSPITIKPGHNENYDRMYEIQIENEEYTVTKRISGKIDIKYPNGQEGYYHRTEKGIQRQGVTGYETPDTIVRFVVKDQEKSRRSIIKINWQFLFYGLITTGVGYIAYVCPEIFWYLNSGWKYKNAEPSDFYKTLTSTCGILGMVVGGLMFIISFFT</sequence>
<feature type="transmembrane region" description="Helical" evidence="1">
    <location>
        <begin position="143"/>
        <end position="167"/>
    </location>
</feature>
<protein>
    <recommendedName>
        <fullName evidence="2">DUF6199 domain-containing protein</fullName>
    </recommendedName>
</protein>
<reference evidence="3 4" key="1">
    <citation type="submission" date="2019-03" db="EMBL/GenBank/DDBJ databases">
        <title>Genomic Encyclopedia of Type Strains, Phase IV (KMG-IV): sequencing the most valuable type-strain genomes for metagenomic binning, comparative biology and taxonomic classification.</title>
        <authorList>
            <person name="Goeker M."/>
        </authorList>
    </citation>
    <scope>NUCLEOTIDE SEQUENCE [LARGE SCALE GENOMIC DNA]</scope>
    <source>
        <strain evidence="3 4">DSM 24629</strain>
    </source>
</reference>
<keyword evidence="4" id="KW-1185">Reference proteome</keyword>
<proteinExistence type="predicted"/>
<comment type="caution">
    <text evidence="3">The sequence shown here is derived from an EMBL/GenBank/DDBJ whole genome shotgun (WGS) entry which is preliminary data.</text>
</comment>
<dbReference type="RefSeq" id="WP_132249064.1">
    <property type="nucleotide sequence ID" value="NZ_SMAL01000001.1"/>
</dbReference>
<dbReference type="Pfam" id="PF19701">
    <property type="entry name" value="DUF6199"/>
    <property type="match status" value="1"/>
</dbReference>
<dbReference type="AlphaFoldDB" id="A0A4R3MTT7"/>
<dbReference type="InterPro" id="IPR045679">
    <property type="entry name" value="DUF6199"/>
</dbReference>
<evidence type="ECO:0000313" key="3">
    <source>
        <dbReference type="EMBL" id="TCT16726.1"/>
    </source>
</evidence>